<organism evidence="4 5">
    <name type="scientific">Coccomyxa viridis</name>
    <dbReference type="NCBI Taxonomy" id="1274662"/>
    <lineage>
        <taxon>Eukaryota</taxon>
        <taxon>Viridiplantae</taxon>
        <taxon>Chlorophyta</taxon>
        <taxon>core chlorophytes</taxon>
        <taxon>Trebouxiophyceae</taxon>
        <taxon>Trebouxiophyceae incertae sedis</taxon>
        <taxon>Coccomyxaceae</taxon>
        <taxon>Coccomyxa</taxon>
    </lineage>
</organism>
<dbReference type="Proteomes" id="UP001314263">
    <property type="component" value="Unassembled WGS sequence"/>
</dbReference>
<dbReference type="InterPro" id="IPR015403">
    <property type="entry name" value="Mon2/Sec7/BIG1-like_HDS"/>
</dbReference>
<dbReference type="AlphaFoldDB" id="A0AAV1HUY9"/>
<feature type="compositionally biased region" description="Low complexity" evidence="1">
    <location>
        <begin position="708"/>
        <end position="720"/>
    </location>
</feature>
<evidence type="ECO:0008006" key="6">
    <source>
        <dbReference type="Google" id="ProtNLM"/>
    </source>
</evidence>
<feature type="region of interest" description="Disordered" evidence="1">
    <location>
        <begin position="708"/>
        <end position="755"/>
    </location>
</feature>
<keyword evidence="5" id="KW-1185">Reference proteome</keyword>
<dbReference type="InterPro" id="IPR032817">
    <property type="entry name" value="Mon2_C"/>
</dbReference>
<sequence>MGGMPSELAVLSVAANQLFQSTQHMGTEAVVCILTGLRSVSNRALPTAFQLPSHARLFALSRMVEVLLYNLARLHDFWPLLLDHVVELLSDTRAPARLAAIDALNRALIGALAARLQMNAQVAGGGKGGSSPEQDGSAQAEDGGATEHMLLMALETLYKEAVEQDVRLGLLRITLQILQRHGEQLSAGWEPLLRILEAVPEGGDAPCVSLAFQSVQLLASDYMSALPPPLLRQCLQAAALYGGQQADVNVALTAMSLLWNAADLLSKMRLQAGDAGTSAQEIKPEDFEELLRLLLGALQGLSMDVRPEVRNSAARTLFAVVAGQGGRMSAPAWEECLWQMLFPLLRSVHHLAATSSKEEAAAEILGKRKGEQMAMLVHHSRNSVQKQWEETLVLALSGMGRILRAHLPILITIAGFSQGWEELMLVVESAMAGACKEVALAATGVITTVLTAHGAGRAVSRAMWKRALRALGIGVEAAVLPNCAVPLMARLEIVAAIGQLHSVLHGVMEEDDVRALYLWLERLARNPHTEDEARSIVAGTLPPVQRAVLTLLPSLAPSELPQLWPDLIQLHLNLLQPQQLPPQGMVAPGVAEGQVHANVNKHALTALSMEKTVEMLAALYRDQAPWQARAATFAAAVASLGECMGTRHSAAAGNLWRAAAVAFNAVVAAGLPAVNIAYVNKEVEAPRDAWPALAQAFSTALLGGHSQQASAADESTAADSNGSVQGASPSNAGRGGPASSSSDTGSPLDLDTDSPYISVRSSRQNSLQESGPSYRDAELEASVLDTLTDSVLTACIWTPEEWVERLVAIVDEGTLRQPEHPGGETAGSSPFSQLCLRKLYVLCSRGAEASAPQGCLLQVAQVALPVFLRRVRSILHTYRASTKAERHVLQDCLCCLETLAAMTLAPAVTEVVLLQGSRLKALVQARRPDSGIVYRERAHLLLLYEDLAACITSRESRVRTAVQDLLLMAGEELGLAKTAWSPQVALTP</sequence>
<gene>
    <name evidence="4" type="ORF">CVIRNUC_001482</name>
</gene>
<evidence type="ECO:0000313" key="4">
    <source>
        <dbReference type="EMBL" id="CAK0743597.1"/>
    </source>
</evidence>
<evidence type="ECO:0000313" key="5">
    <source>
        <dbReference type="Proteomes" id="UP001314263"/>
    </source>
</evidence>
<feature type="compositionally biased region" description="Polar residues" evidence="1">
    <location>
        <begin position="721"/>
        <end position="731"/>
    </location>
</feature>
<proteinExistence type="predicted"/>
<dbReference type="Pfam" id="PF16206">
    <property type="entry name" value="Mon2_C"/>
    <property type="match status" value="1"/>
</dbReference>
<evidence type="ECO:0000259" key="3">
    <source>
        <dbReference type="Pfam" id="PF16206"/>
    </source>
</evidence>
<feature type="domain" description="Mon2 C-terminal" evidence="3">
    <location>
        <begin position="221"/>
        <end position="452"/>
    </location>
</feature>
<dbReference type="Pfam" id="PF09324">
    <property type="entry name" value="Sec7-like_HDS"/>
    <property type="match status" value="1"/>
</dbReference>
<reference evidence="4 5" key="1">
    <citation type="submission" date="2023-10" db="EMBL/GenBank/DDBJ databases">
        <authorList>
            <person name="Maclean D."/>
            <person name="Macfadyen A."/>
        </authorList>
    </citation>
    <scope>NUCLEOTIDE SEQUENCE [LARGE SCALE GENOMIC DNA]</scope>
</reference>
<evidence type="ECO:0000259" key="2">
    <source>
        <dbReference type="Pfam" id="PF09324"/>
    </source>
</evidence>
<feature type="domain" description="Mon2/Sec7/BIG1-like HDS" evidence="2">
    <location>
        <begin position="148"/>
        <end position="216"/>
    </location>
</feature>
<evidence type="ECO:0000256" key="1">
    <source>
        <dbReference type="SAM" id="MobiDB-lite"/>
    </source>
</evidence>
<feature type="region of interest" description="Disordered" evidence="1">
    <location>
        <begin position="123"/>
        <end position="142"/>
    </location>
</feature>
<dbReference type="PANTHER" id="PTHR34199">
    <property type="entry name" value="NUMOD3 MOTIF FAMILY PROTEIN, EXPRESSED"/>
    <property type="match status" value="1"/>
</dbReference>
<comment type="caution">
    <text evidence="4">The sequence shown here is derived from an EMBL/GenBank/DDBJ whole genome shotgun (WGS) entry which is preliminary data.</text>
</comment>
<dbReference type="PANTHER" id="PTHR34199:SF4">
    <property type="entry name" value="ARM REPEAT SUPERFAMILY PROTEIN"/>
    <property type="match status" value="1"/>
</dbReference>
<dbReference type="SUPFAM" id="SSF48371">
    <property type="entry name" value="ARM repeat"/>
    <property type="match status" value="1"/>
</dbReference>
<protein>
    <recommendedName>
        <fullName evidence="6">Protein MON2 homolog</fullName>
    </recommendedName>
</protein>
<accession>A0AAV1HUY9</accession>
<dbReference type="EMBL" id="CAUYUE010000002">
    <property type="protein sequence ID" value="CAK0743597.1"/>
    <property type="molecule type" value="Genomic_DNA"/>
</dbReference>
<name>A0AAV1HUY9_9CHLO</name>
<dbReference type="InterPro" id="IPR016024">
    <property type="entry name" value="ARM-type_fold"/>
</dbReference>